<dbReference type="InterPro" id="IPR003428">
    <property type="entry name" value="MAM33"/>
</dbReference>
<dbReference type="Pfam" id="PF02330">
    <property type="entry name" value="MAM33"/>
    <property type="match status" value="1"/>
</dbReference>
<dbReference type="InterPro" id="IPR036561">
    <property type="entry name" value="MAM33_sf"/>
</dbReference>
<proteinExistence type="predicted"/>
<comment type="caution">
    <text evidence="1">The sequence shown here is derived from an EMBL/GenBank/DDBJ whole genome shotgun (WGS) entry which is preliminary data.</text>
</comment>
<dbReference type="Gene3D" id="3.10.280.10">
    <property type="entry name" value="Mitochondrial glycoprotein"/>
    <property type="match status" value="1"/>
</dbReference>
<dbReference type="Proteomes" id="UP000827721">
    <property type="component" value="Unassembled WGS sequence"/>
</dbReference>
<organism evidence="1 2">
    <name type="scientific">Xanthoceras sorbifolium</name>
    <dbReference type="NCBI Taxonomy" id="99658"/>
    <lineage>
        <taxon>Eukaryota</taxon>
        <taxon>Viridiplantae</taxon>
        <taxon>Streptophyta</taxon>
        <taxon>Embryophyta</taxon>
        <taxon>Tracheophyta</taxon>
        <taxon>Spermatophyta</taxon>
        <taxon>Magnoliopsida</taxon>
        <taxon>eudicotyledons</taxon>
        <taxon>Gunneridae</taxon>
        <taxon>Pentapetalae</taxon>
        <taxon>rosids</taxon>
        <taxon>malvids</taxon>
        <taxon>Sapindales</taxon>
        <taxon>Sapindaceae</taxon>
        <taxon>Xanthoceroideae</taxon>
        <taxon>Xanthoceras</taxon>
    </lineage>
</organism>
<name>A0ABQ8H4D0_9ROSI</name>
<dbReference type="EMBL" id="JAFEMO010000014">
    <property type="protein sequence ID" value="KAH7548153.1"/>
    <property type="molecule type" value="Genomic_DNA"/>
</dbReference>
<evidence type="ECO:0000313" key="1">
    <source>
        <dbReference type="EMBL" id="KAH7548153.1"/>
    </source>
</evidence>
<accession>A0ABQ8H4D0</accession>
<gene>
    <name evidence="1" type="ORF">JRO89_XS14G0074400</name>
</gene>
<evidence type="ECO:0000313" key="2">
    <source>
        <dbReference type="Proteomes" id="UP000827721"/>
    </source>
</evidence>
<sequence>MIFSTVLRRSASSLAFLASQLARINRHYLTKKHNADESLARVIDSEIKSVLETNNHDRVKGETPSEFPFTIEDNPGQCTALLTREYRGELVKVEAGMPDLVRYPKVYGTQLKITLSKYDGPSLEFICVGTSDEISIKRMSVNNSGNSEDSTIRNAESENCEDELLYKGPHFNDLD</sequence>
<dbReference type="PANTHER" id="PTHR10826">
    <property type="entry name" value="COMPLEMENT COMPONENT 1"/>
    <property type="match status" value="1"/>
</dbReference>
<dbReference type="PANTHER" id="PTHR10826:SF41">
    <property type="entry name" value="MITOCHONDRIAL GLYCOPROTEIN FAMILY PROTEIN"/>
    <property type="match status" value="1"/>
</dbReference>
<protein>
    <submittedName>
        <fullName evidence="1">Uncharacterized protein</fullName>
    </submittedName>
</protein>
<reference evidence="1 2" key="1">
    <citation type="submission" date="2021-02" db="EMBL/GenBank/DDBJ databases">
        <title>Plant Genome Project.</title>
        <authorList>
            <person name="Zhang R.-G."/>
        </authorList>
    </citation>
    <scope>NUCLEOTIDE SEQUENCE [LARGE SCALE GENOMIC DNA]</scope>
    <source>
        <tissue evidence="1">Leaves</tissue>
    </source>
</reference>
<dbReference type="SUPFAM" id="SSF54529">
    <property type="entry name" value="Mitochondrial glycoprotein MAM33-like"/>
    <property type="match status" value="1"/>
</dbReference>
<keyword evidence="2" id="KW-1185">Reference proteome</keyword>